<gene>
    <name evidence="11 12" type="primary">LOC106180899</name>
</gene>
<reference evidence="11 12" key="1">
    <citation type="submission" date="2025-04" db="UniProtKB">
        <authorList>
            <consortium name="RefSeq"/>
        </authorList>
    </citation>
    <scope>IDENTIFICATION</scope>
    <source>
        <tissue evidence="11 12">Gonads</tissue>
    </source>
</reference>
<evidence type="ECO:0000313" key="11">
    <source>
        <dbReference type="RefSeq" id="XP_013420528.1"/>
    </source>
</evidence>
<dbReference type="SUPFAM" id="SSF48264">
    <property type="entry name" value="Cytochrome P450"/>
    <property type="match status" value="1"/>
</dbReference>
<feature type="binding site" description="axial binding residue" evidence="7">
    <location>
        <position position="441"/>
    </location>
    <ligand>
        <name>heme</name>
        <dbReference type="ChEBI" id="CHEBI:30413"/>
    </ligand>
    <ligandPart>
        <name>Fe</name>
        <dbReference type="ChEBI" id="CHEBI:18248"/>
    </ligandPart>
</feature>
<evidence type="ECO:0000313" key="10">
    <source>
        <dbReference type="Proteomes" id="UP000085678"/>
    </source>
</evidence>
<dbReference type="Gene3D" id="1.10.630.10">
    <property type="entry name" value="Cytochrome P450"/>
    <property type="match status" value="1"/>
</dbReference>
<dbReference type="InterPro" id="IPR017972">
    <property type="entry name" value="Cyt_P450_CS"/>
</dbReference>
<dbReference type="PROSITE" id="PS00086">
    <property type="entry name" value="CYTOCHROME_P450"/>
    <property type="match status" value="1"/>
</dbReference>
<dbReference type="Pfam" id="PF00067">
    <property type="entry name" value="p450"/>
    <property type="match status" value="1"/>
</dbReference>
<dbReference type="Proteomes" id="UP000085678">
    <property type="component" value="Unplaced"/>
</dbReference>
<dbReference type="AlphaFoldDB" id="A0A1S3KD25"/>
<dbReference type="KEGG" id="lak:106180899"/>
<evidence type="ECO:0000256" key="1">
    <source>
        <dbReference type="ARBA" id="ARBA00001971"/>
    </source>
</evidence>
<evidence type="ECO:0000256" key="8">
    <source>
        <dbReference type="RuleBase" id="RU000461"/>
    </source>
</evidence>
<dbReference type="GO" id="GO:0004497">
    <property type="term" value="F:monooxygenase activity"/>
    <property type="evidence" value="ECO:0007669"/>
    <property type="project" value="UniProtKB-KW"/>
</dbReference>
<dbReference type="InterPro" id="IPR050182">
    <property type="entry name" value="Cytochrome_P450_fam2"/>
</dbReference>
<sequence>MVASESISIVLVAVVAFLTLIIWMVQRRPYRNLPPGPKGWPLVGCIPMLKSDLHLDLQDLGKGYKDIYSVYLGTRLNIILSSHRAVRASLLKYGSVFADKPAEPHIEVVNPHFYGTIFGPYSEDWKMEKKFTIKALRSFGYGSTSIETNIQKEVTKLIEHFESLKGPHDIMKSVSIAMSNIMTLILFSRRYDYDDQGFLDILQTIGKWMENTAKLQGDLNFFPLMGCLPWVLKRKKYTRHLNKKLHDFFRSHVEEHRATLVPGVTRDFVDTVLHEIGSDKMSSTLGYYSDDKFMYQLHSFFPDAVDTAPESMRWLMLYTVYYPETQKKVQAEIDDVIGHNRLPCLADRDAMPYTQATIMETLRFSGVVPINPTHCCLEDTEVLGFTIPKNVDVIANLWAVHHDPEAWGDPEVFRPERFQDKEGHLISHEAYMPFSVGRRSCLGEQLAKKEFFLVYTSLLQRFTFSFPKDRPLPSLKGEFGFTLRAKDYELCVEKRTDL</sequence>
<keyword evidence="9" id="KW-1133">Transmembrane helix</keyword>
<dbReference type="FunFam" id="1.10.630.10:FF:000036">
    <property type="entry name" value="CYtochrome P450 family"/>
    <property type="match status" value="1"/>
</dbReference>
<dbReference type="PRINTS" id="PR00385">
    <property type="entry name" value="P450"/>
</dbReference>
<dbReference type="InterPro" id="IPR036396">
    <property type="entry name" value="Cyt_P450_sf"/>
</dbReference>
<keyword evidence="7 8" id="KW-0349">Heme</keyword>
<feature type="transmembrane region" description="Helical" evidence="9">
    <location>
        <begin position="6"/>
        <end position="25"/>
    </location>
</feature>
<dbReference type="GO" id="GO:0016705">
    <property type="term" value="F:oxidoreductase activity, acting on paired donors, with incorporation or reduction of molecular oxygen"/>
    <property type="evidence" value="ECO:0007669"/>
    <property type="project" value="InterPro"/>
</dbReference>
<name>A0A1S3KD25_LINAN</name>
<dbReference type="GeneID" id="106180899"/>
<evidence type="ECO:0000256" key="5">
    <source>
        <dbReference type="ARBA" id="ARBA00023004"/>
    </source>
</evidence>
<comment type="similarity">
    <text evidence="2 8">Belongs to the cytochrome P450 family.</text>
</comment>
<dbReference type="OMA" id="YDHIFAN"/>
<dbReference type="RefSeq" id="XP_013420528.1">
    <property type="nucleotide sequence ID" value="XM_013565074.1"/>
</dbReference>
<evidence type="ECO:0000256" key="9">
    <source>
        <dbReference type="SAM" id="Phobius"/>
    </source>
</evidence>
<dbReference type="GO" id="GO:0005506">
    <property type="term" value="F:iron ion binding"/>
    <property type="evidence" value="ECO:0007669"/>
    <property type="project" value="InterPro"/>
</dbReference>
<keyword evidence="5 7" id="KW-0408">Iron</keyword>
<dbReference type="PANTHER" id="PTHR24300">
    <property type="entry name" value="CYTOCHROME P450 508A4-RELATED"/>
    <property type="match status" value="1"/>
</dbReference>
<evidence type="ECO:0000313" key="12">
    <source>
        <dbReference type="RefSeq" id="XP_013420529.1"/>
    </source>
</evidence>
<keyword evidence="3 7" id="KW-0479">Metal-binding</keyword>
<accession>A0A1S3KD25</accession>
<evidence type="ECO:0000256" key="3">
    <source>
        <dbReference type="ARBA" id="ARBA00022723"/>
    </source>
</evidence>
<dbReference type="STRING" id="7574.A0A1S3KD25"/>
<keyword evidence="6 8" id="KW-0503">Monooxygenase</keyword>
<keyword evidence="4 8" id="KW-0560">Oxidoreductase</keyword>
<keyword evidence="9" id="KW-0812">Transmembrane</keyword>
<dbReference type="PRINTS" id="PR00463">
    <property type="entry name" value="EP450I"/>
</dbReference>
<evidence type="ECO:0000256" key="4">
    <source>
        <dbReference type="ARBA" id="ARBA00023002"/>
    </source>
</evidence>
<dbReference type="GO" id="GO:0020037">
    <property type="term" value="F:heme binding"/>
    <property type="evidence" value="ECO:0007669"/>
    <property type="project" value="InterPro"/>
</dbReference>
<keyword evidence="9" id="KW-0472">Membrane</keyword>
<dbReference type="OrthoDB" id="2789670at2759"/>
<dbReference type="RefSeq" id="XP_013420529.1">
    <property type="nucleotide sequence ID" value="XM_013565075.1"/>
</dbReference>
<dbReference type="InterPro" id="IPR002401">
    <property type="entry name" value="Cyt_P450_E_grp-I"/>
</dbReference>
<comment type="cofactor">
    <cofactor evidence="1 7">
        <name>heme</name>
        <dbReference type="ChEBI" id="CHEBI:30413"/>
    </cofactor>
</comment>
<protein>
    <submittedName>
        <fullName evidence="11">Cytochrome P450 2U1 isoform X1</fullName>
    </submittedName>
    <submittedName>
        <fullName evidence="12">Cytochrome P450 2U1 isoform X2</fullName>
    </submittedName>
</protein>
<keyword evidence="10" id="KW-1185">Reference proteome</keyword>
<evidence type="ECO:0000256" key="7">
    <source>
        <dbReference type="PIRSR" id="PIRSR602401-1"/>
    </source>
</evidence>
<evidence type="ECO:0000256" key="6">
    <source>
        <dbReference type="ARBA" id="ARBA00023033"/>
    </source>
</evidence>
<organism evidence="10 11">
    <name type="scientific">Lingula anatina</name>
    <name type="common">Brachiopod</name>
    <name type="synonym">Lingula unguis</name>
    <dbReference type="NCBI Taxonomy" id="7574"/>
    <lineage>
        <taxon>Eukaryota</taxon>
        <taxon>Metazoa</taxon>
        <taxon>Spiralia</taxon>
        <taxon>Lophotrochozoa</taxon>
        <taxon>Brachiopoda</taxon>
        <taxon>Linguliformea</taxon>
        <taxon>Lingulata</taxon>
        <taxon>Lingulida</taxon>
        <taxon>Linguloidea</taxon>
        <taxon>Lingulidae</taxon>
        <taxon>Lingula</taxon>
    </lineage>
</organism>
<proteinExistence type="inferred from homology"/>
<evidence type="ECO:0000256" key="2">
    <source>
        <dbReference type="ARBA" id="ARBA00010617"/>
    </source>
</evidence>
<dbReference type="InterPro" id="IPR001128">
    <property type="entry name" value="Cyt_P450"/>
</dbReference>